<dbReference type="InterPro" id="IPR051082">
    <property type="entry name" value="Pentapeptide-BTB/POZ_domain"/>
</dbReference>
<gene>
    <name evidence="1" type="ORF">CON65_15215</name>
</gene>
<dbReference type="AlphaFoldDB" id="A0AA91VAX5"/>
<sequence length="289" mass="32359">MLEGNHELDSKNGVSFNSLRADCENCFGLCCVALPFAASVDFAVNKDAGKPCSNLQSDFRCSIHKNLRQKGFKGCTVFECFGAGQKVSQVTFEGIDWRTGPEQAKKMYDVFPVMHQLHEMLWYLNEALTLKATRPIHKEIRAAIDETERLSNLSPDSIMELNVPLHRADINTLLLKTSELVWMESRHQYKNSKKNKRINHRGANLMGAKLRRADLRGANLRGAYLIAADLRDADLRSADFIGADLRDADLRGANLTDSIFLTQVQINAAKGDANTKLPELLSRPTHWSA</sequence>
<evidence type="ECO:0000313" key="1">
    <source>
        <dbReference type="EMBL" id="PED81827.1"/>
    </source>
</evidence>
<organism evidence="1 2">
    <name type="scientific">Bacillus pseudomycoides</name>
    <dbReference type="NCBI Taxonomy" id="64104"/>
    <lineage>
        <taxon>Bacteria</taxon>
        <taxon>Bacillati</taxon>
        <taxon>Bacillota</taxon>
        <taxon>Bacilli</taxon>
        <taxon>Bacillales</taxon>
        <taxon>Bacillaceae</taxon>
        <taxon>Bacillus</taxon>
        <taxon>Bacillus cereus group</taxon>
    </lineage>
</organism>
<comment type="caution">
    <text evidence="1">The sequence shown here is derived from an EMBL/GenBank/DDBJ whole genome shotgun (WGS) entry which is preliminary data.</text>
</comment>
<reference evidence="1 2" key="1">
    <citation type="submission" date="2017-09" db="EMBL/GenBank/DDBJ databases">
        <title>Large-scale bioinformatics analysis of Bacillus genomes uncovers conserved roles of natural products in bacterial physiology.</title>
        <authorList>
            <consortium name="Agbiome Team Llc"/>
            <person name="Bleich R.M."/>
            <person name="Grubbs K.J."/>
            <person name="Santa Maria K.C."/>
            <person name="Allen S.E."/>
            <person name="Farag S."/>
            <person name="Shank E.A."/>
            <person name="Bowers A."/>
        </authorList>
    </citation>
    <scope>NUCLEOTIDE SEQUENCE [LARGE SCALE GENOMIC DNA]</scope>
    <source>
        <strain evidence="1 2">AFS092012</strain>
    </source>
</reference>
<evidence type="ECO:0000313" key="2">
    <source>
        <dbReference type="Proteomes" id="UP000221020"/>
    </source>
</evidence>
<accession>A0AA91VAX5</accession>
<dbReference type="PANTHER" id="PTHR14136">
    <property type="entry name" value="BTB_POZ DOMAIN-CONTAINING PROTEIN KCTD9"/>
    <property type="match status" value="1"/>
</dbReference>
<dbReference type="Proteomes" id="UP000221020">
    <property type="component" value="Unassembled WGS sequence"/>
</dbReference>
<dbReference type="RefSeq" id="WP_097897857.1">
    <property type="nucleotide sequence ID" value="NZ_NVOR01000053.1"/>
</dbReference>
<dbReference type="Gene3D" id="2.160.20.80">
    <property type="entry name" value="E3 ubiquitin-protein ligase SopA"/>
    <property type="match status" value="1"/>
</dbReference>
<dbReference type="InterPro" id="IPR001646">
    <property type="entry name" value="5peptide_repeat"/>
</dbReference>
<name>A0AA91VAX5_9BACI</name>
<proteinExistence type="predicted"/>
<dbReference type="Pfam" id="PF00805">
    <property type="entry name" value="Pentapeptide"/>
    <property type="match status" value="1"/>
</dbReference>
<dbReference type="EMBL" id="NVOR01000053">
    <property type="protein sequence ID" value="PED81827.1"/>
    <property type="molecule type" value="Genomic_DNA"/>
</dbReference>
<dbReference type="SUPFAM" id="SSF141571">
    <property type="entry name" value="Pentapeptide repeat-like"/>
    <property type="match status" value="1"/>
</dbReference>
<dbReference type="PANTHER" id="PTHR14136:SF37">
    <property type="entry name" value="PENTAPEPTIDE REPEAT-CONTAINING PROTEIN"/>
    <property type="match status" value="1"/>
</dbReference>
<protein>
    <submittedName>
        <fullName evidence="1">Oxetanocin A resistance protein</fullName>
    </submittedName>
</protein>